<dbReference type="SUPFAM" id="SSF53613">
    <property type="entry name" value="Ribokinase-like"/>
    <property type="match status" value="1"/>
</dbReference>
<comment type="similarity">
    <text evidence="1 6">Belongs to the carbohydrate kinase PfkB family.</text>
</comment>
<reference evidence="7 8" key="1">
    <citation type="submission" date="2013-11" db="EMBL/GenBank/DDBJ databases">
        <title>Genome sequencing of Stegodyphus mimosarum.</title>
        <authorList>
            <person name="Bechsgaard J."/>
        </authorList>
    </citation>
    <scope>NUCLEOTIDE SEQUENCE [LARGE SCALE GENOMIC DNA]</scope>
</reference>
<comment type="function">
    <text evidence="6">ATP dependent phosphorylation of adenosine and other related nucleoside analogs to monophosphate derivatives.</text>
</comment>
<dbReference type="EC" id="2.7.1.20" evidence="6"/>
<evidence type="ECO:0000256" key="5">
    <source>
        <dbReference type="ARBA" id="ARBA00022840"/>
    </source>
</evidence>
<feature type="non-terminal residue" evidence="7">
    <location>
        <position position="62"/>
    </location>
</feature>
<comment type="cofactor">
    <cofactor evidence="6">
        <name>Mg(2+)</name>
        <dbReference type="ChEBI" id="CHEBI:18420"/>
    </cofactor>
    <text evidence="6">Binds 3 Mg(2+) ions per subunit.</text>
</comment>
<evidence type="ECO:0000256" key="6">
    <source>
        <dbReference type="RuleBase" id="RU368116"/>
    </source>
</evidence>
<keyword evidence="6" id="KW-0660">Purine salvage</keyword>
<name>A0A087T1K2_STEMI</name>
<comment type="pathway">
    <text evidence="6">Purine metabolism; AMP biosynthesis via salvage pathway; AMP from adenosine: step 1/1.</text>
</comment>
<dbReference type="GO" id="GO:0006144">
    <property type="term" value="P:purine nucleobase metabolic process"/>
    <property type="evidence" value="ECO:0007669"/>
    <property type="project" value="TreeGrafter"/>
</dbReference>
<keyword evidence="8" id="KW-1185">Reference proteome</keyword>
<evidence type="ECO:0000256" key="3">
    <source>
        <dbReference type="ARBA" id="ARBA00022741"/>
    </source>
</evidence>
<dbReference type="GO" id="GO:0006166">
    <property type="term" value="P:purine ribonucleoside salvage"/>
    <property type="evidence" value="ECO:0007669"/>
    <property type="project" value="UniProtKB-KW"/>
</dbReference>
<comment type="subcellular location">
    <subcellularLocation>
        <location evidence="6">Nucleus</location>
    </subcellularLocation>
</comment>
<dbReference type="GO" id="GO:0005634">
    <property type="term" value="C:nucleus"/>
    <property type="evidence" value="ECO:0007669"/>
    <property type="project" value="UniProtKB-SubCell"/>
</dbReference>
<evidence type="ECO:0000313" key="8">
    <source>
        <dbReference type="Proteomes" id="UP000054359"/>
    </source>
</evidence>
<evidence type="ECO:0000256" key="2">
    <source>
        <dbReference type="ARBA" id="ARBA00022679"/>
    </source>
</evidence>
<evidence type="ECO:0000256" key="4">
    <source>
        <dbReference type="ARBA" id="ARBA00022777"/>
    </source>
</evidence>
<comment type="subunit">
    <text evidence="6">Monomer.</text>
</comment>
<dbReference type="OMA" id="SISWFFT"/>
<dbReference type="PANTHER" id="PTHR45769">
    <property type="entry name" value="ADENOSINE KINASE"/>
    <property type="match status" value="1"/>
</dbReference>
<keyword evidence="5 6" id="KW-0067">ATP-binding</keyword>
<keyword evidence="2 6" id="KW-0808">Transferase</keyword>
<dbReference type="InterPro" id="IPR001805">
    <property type="entry name" value="Adenokinase"/>
</dbReference>
<organism evidence="7 8">
    <name type="scientific">Stegodyphus mimosarum</name>
    <name type="common">African social velvet spider</name>
    <dbReference type="NCBI Taxonomy" id="407821"/>
    <lineage>
        <taxon>Eukaryota</taxon>
        <taxon>Metazoa</taxon>
        <taxon>Ecdysozoa</taxon>
        <taxon>Arthropoda</taxon>
        <taxon>Chelicerata</taxon>
        <taxon>Arachnida</taxon>
        <taxon>Araneae</taxon>
        <taxon>Araneomorphae</taxon>
        <taxon>Entelegynae</taxon>
        <taxon>Eresoidea</taxon>
        <taxon>Eresidae</taxon>
        <taxon>Stegodyphus</taxon>
    </lineage>
</organism>
<sequence length="62" mass="6911">MGDPDVKIDELSLREGILLGLGNPLLDISANTDHSFLEKYGLKPNDAILAEEKHIPMYKEMT</sequence>
<dbReference type="UniPathway" id="UPA00588">
    <property type="reaction ID" value="UER00659"/>
</dbReference>
<keyword evidence="6" id="KW-0539">Nucleus</keyword>
<evidence type="ECO:0000256" key="1">
    <source>
        <dbReference type="ARBA" id="ARBA00010688"/>
    </source>
</evidence>
<accession>A0A087T1K2</accession>
<dbReference type="EMBL" id="KK112977">
    <property type="protein sequence ID" value="KFM58991.1"/>
    <property type="molecule type" value="Genomic_DNA"/>
</dbReference>
<gene>
    <name evidence="7" type="ORF">X975_01340</name>
</gene>
<protein>
    <recommendedName>
        <fullName evidence="6">Adenosine kinase</fullName>
        <shortName evidence="6">AK</shortName>
        <ecNumber evidence="6">2.7.1.20</ecNumber>
    </recommendedName>
    <alternativeName>
        <fullName evidence="6">Adenosine 5'-phosphotransferase</fullName>
    </alternativeName>
</protein>
<keyword evidence="3 6" id="KW-0547">Nucleotide-binding</keyword>
<keyword evidence="4 6" id="KW-0418">Kinase</keyword>
<dbReference type="InterPro" id="IPR029056">
    <property type="entry name" value="Ribokinase-like"/>
</dbReference>
<dbReference type="AlphaFoldDB" id="A0A087T1K2"/>
<keyword evidence="6" id="KW-0460">Magnesium</keyword>
<dbReference type="GO" id="GO:0005829">
    <property type="term" value="C:cytosol"/>
    <property type="evidence" value="ECO:0007669"/>
    <property type="project" value="TreeGrafter"/>
</dbReference>
<dbReference type="PANTHER" id="PTHR45769:SF3">
    <property type="entry name" value="ADENOSINE KINASE"/>
    <property type="match status" value="1"/>
</dbReference>
<dbReference type="STRING" id="407821.A0A087T1K2"/>
<comment type="catalytic activity">
    <reaction evidence="6">
        <text>adenosine + ATP = AMP + ADP + H(+)</text>
        <dbReference type="Rhea" id="RHEA:20824"/>
        <dbReference type="ChEBI" id="CHEBI:15378"/>
        <dbReference type="ChEBI" id="CHEBI:16335"/>
        <dbReference type="ChEBI" id="CHEBI:30616"/>
        <dbReference type="ChEBI" id="CHEBI:456215"/>
        <dbReference type="ChEBI" id="CHEBI:456216"/>
        <dbReference type="EC" id="2.7.1.20"/>
    </reaction>
</comment>
<evidence type="ECO:0000313" key="7">
    <source>
        <dbReference type="EMBL" id="KFM58991.1"/>
    </source>
</evidence>
<dbReference type="GO" id="GO:0044209">
    <property type="term" value="P:AMP salvage"/>
    <property type="evidence" value="ECO:0007669"/>
    <property type="project" value="UniProtKB-UniRule"/>
</dbReference>
<dbReference type="GO" id="GO:0005524">
    <property type="term" value="F:ATP binding"/>
    <property type="evidence" value="ECO:0007669"/>
    <property type="project" value="UniProtKB-UniRule"/>
</dbReference>
<dbReference type="OrthoDB" id="432447at2759"/>
<dbReference type="Proteomes" id="UP000054359">
    <property type="component" value="Unassembled WGS sequence"/>
</dbReference>
<dbReference type="GO" id="GO:0004001">
    <property type="term" value="F:adenosine kinase activity"/>
    <property type="evidence" value="ECO:0007669"/>
    <property type="project" value="UniProtKB-UniRule"/>
</dbReference>
<proteinExistence type="inferred from homology"/>
<dbReference type="Gene3D" id="3.30.1110.10">
    <property type="match status" value="1"/>
</dbReference>